<proteinExistence type="predicted"/>
<protein>
    <submittedName>
        <fullName evidence="3">Uncharacterized protein</fullName>
    </submittedName>
</protein>
<evidence type="ECO:0000256" key="1">
    <source>
        <dbReference type="SAM" id="MobiDB-lite"/>
    </source>
</evidence>
<reference evidence="3" key="1">
    <citation type="journal article" date="2020" name="Stud. Mycol.">
        <title>101 Dothideomycetes genomes: a test case for predicting lifestyles and emergence of pathogens.</title>
        <authorList>
            <person name="Haridas S."/>
            <person name="Albert R."/>
            <person name="Binder M."/>
            <person name="Bloem J."/>
            <person name="Labutti K."/>
            <person name="Salamov A."/>
            <person name="Andreopoulos B."/>
            <person name="Baker S."/>
            <person name="Barry K."/>
            <person name="Bills G."/>
            <person name="Bluhm B."/>
            <person name="Cannon C."/>
            <person name="Castanera R."/>
            <person name="Culley D."/>
            <person name="Daum C."/>
            <person name="Ezra D."/>
            <person name="Gonzalez J."/>
            <person name="Henrissat B."/>
            <person name="Kuo A."/>
            <person name="Liang C."/>
            <person name="Lipzen A."/>
            <person name="Lutzoni F."/>
            <person name="Magnuson J."/>
            <person name="Mondo S."/>
            <person name="Nolan M."/>
            <person name="Ohm R."/>
            <person name="Pangilinan J."/>
            <person name="Park H.-J."/>
            <person name="Ramirez L."/>
            <person name="Alfaro M."/>
            <person name="Sun H."/>
            <person name="Tritt A."/>
            <person name="Yoshinaga Y."/>
            <person name="Zwiers L.-H."/>
            <person name="Turgeon B."/>
            <person name="Goodwin S."/>
            <person name="Spatafora J."/>
            <person name="Crous P."/>
            <person name="Grigoriev I."/>
        </authorList>
    </citation>
    <scope>NUCLEOTIDE SEQUENCE</scope>
    <source>
        <strain evidence="3">CBS 260.36</strain>
    </source>
</reference>
<dbReference type="Proteomes" id="UP000799439">
    <property type="component" value="Unassembled WGS sequence"/>
</dbReference>
<evidence type="ECO:0000313" key="4">
    <source>
        <dbReference type="Proteomes" id="UP000799439"/>
    </source>
</evidence>
<dbReference type="EMBL" id="ML996091">
    <property type="protein sequence ID" value="KAF2149672.1"/>
    <property type="molecule type" value="Genomic_DNA"/>
</dbReference>
<keyword evidence="2" id="KW-0732">Signal</keyword>
<keyword evidence="4" id="KW-1185">Reference proteome</keyword>
<gene>
    <name evidence="3" type="ORF">K461DRAFT_297119</name>
</gene>
<feature type="compositionally biased region" description="Polar residues" evidence="1">
    <location>
        <begin position="171"/>
        <end position="181"/>
    </location>
</feature>
<dbReference type="AlphaFoldDB" id="A0A9P4IXJ1"/>
<feature type="chain" id="PRO_5040392792" evidence="2">
    <location>
        <begin position="17"/>
        <end position="211"/>
    </location>
</feature>
<accession>A0A9P4IXJ1</accession>
<feature type="region of interest" description="Disordered" evidence="1">
    <location>
        <begin position="171"/>
        <end position="190"/>
    </location>
</feature>
<name>A0A9P4IXJ1_9PEZI</name>
<organism evidence="3 4">
    <name type="scientific">Myriangium duriaei CBS 260.36</name>
    <dbReference type="NCBI Taxonomy" id="1168546"/>
    <lineage>
        <taxon>Eukaryota</taxon>
        <taxon>Fungi</taxon>
        <taxon>Dikarya</taxon>
        <taxon>Ascomycota</taxon>
        <taxon>Pezizomycotina</taxon>
        <taxon>Dothideomycetes</taxon>
        <taxon>Dothideomycetidae</taxon>
        <taxon>Myriangiales</taxon>
        <taxon>Myriangiaceae</taxon>
        <taxon>Myriangium</taxon>
    </lineage>
</organism>
<feature type="signal peptide" evidence="2">
    <location>
        <begin position="1"/>
        <end position="16"/>
    </location>
</feature>
<evidence type="ECO:0000313" key="3">
    <source>
        <dbReference type="EMBL" id="KAF2149672.1"/>
    </source>
</evidence>
<sequence>MKFFTSLALLAPLVAASSKCPTAAMAAVAAQQSDARVFCAVYLATSNSKSPIIGQKAAAVSSACSCVLDAIPTSYITSTTTSTTTRWSKTSTATVTTTATSTTTWTKTKTSVSTTTATSTTTSVSTTTTSVTKTRIIYSSITNYVTVPVTELVTMMMTEFDPVTTTVDACTGGSPTTTTNADDGDAQPTTATWTTIPTEVTTAAPEATQTQ</sequence>
<evidence type="ECO:0000256" key="2">
    <source>
        <dbReference type="SAM" id="SignalP"/>
    </source>
</evidence>
<comment type="caution">
    <text evidence="3">The sequence shown here is derived from an EMBL/GenBank/DDBJ whole genome shotgun (WGS) entry which is preliminary data.</text>
</comment>